<dbReference type="Pfam" id="PF22461">
    <property type="entry name" value="SLBB_2"/>
    <property type="match status" value="2"/>
</dbReference>
<dbReference type="PROSITE" id="PS51257">
    <property type="entry name" value="PROKAR_LIPOPROTEIN"/>
    <property type="match status" value="1"/>
</dbReference>
<accession>W8S0S1</accession>
<keyword evidence="3" id="KW-0813">Transport</keyword>
<feature type="domain" description="SLBB" evidence="17">
    <location>
        <begin position="336"/>
        <end position="424"/>
    </location>
</feature>
<proteinExistence type="inferred from homology"/>
<dbReference type="Gene3D" id="3.10.560.10">
    <property type="entry name" value="Outer membrane lipoprotein wza domain like"/>
    <property type="match status" value="2"/>
</dbReference>
<keyword evidence="11" id="KW-0472">Membrane</keyword>
<evidence type="ECO:0000256" key="10">
    <source>
        <dbReference type="ARBA" id="ARBA00023114"/>
    </source>
</evidence>
<dbReference type="Proteomes" id="UP000019593">
    <property type="component" value="Chromosome"/>
</dbReference>
<evidence type="ECO:0000313" key="18">
    <source>
        <dbReference type="EMBL" id="AHM03757.1"/>
    </source>
</evidence>
<dbReference type="HOGENOM" id="CLU_650323_0_0_5"/>
<dbReference type="GO" id="GO:0009279">
    <property type="term" value="C:cell outer membrane"/>
    <property type="evidence" value="ECO:0007669"/>
    <property type="project" value="UniProtKB-SubCell"/>
</dbReference>
<evidence type="ECO:0000256" key="12">
    <source>
        <dbReference type="ARBA" id="ARBA00023139"/>
    </source>
</evidence>
<protein>
    <submittedName>
        <fullName evidence="18">Polysaccharide export protein</fullName>
    </submittedName>
</protein>
<evidence type="ECO:0000256" key="7">
    <source>
        <dbReference type="ARBA" id="ARBA00022729"/>
    </source>
</evidence>
<evidence type="ECO:0000256" key="13">
    <source>
        <dbReference type="ARBA" id="ARBA00023237"/>
    </source>
</evidence>
<keyword evidence="7 15" id="KW-0732">Signal</keyword>
<evidence type="ECO:0000256" key="14">
    <source>
        <dbReference type="ARBA" id="ARBA00023288"/>
    </source>
</evidence>
<evidence type="ECO:0000256" key="5">
    <source>
        <dbReference type="ARBA" id="ARBA00022597"/>
    </source>
</evidence>
<feature type="chain" id="PRO_5004912822" evidence="15">
    <location>
        <begin position="22"/>
        <end position="451"/>
    </location>
</feature>
<evidence type="ECO:0000256" key="8">
    <source>
        <dbReference type="ARBA" id="ARBA00023047"/>
    </source>
</evidence>
<dbReference type="GO" id="GO:0006811">
    <property type="term" value="P:monoatomic ion transport"/>
    <property type="evidence" value="ECO:0007669"/>
    <property type="project" value="UniProtKB-KW"/>
</dbReference>
<dbReference type="InterPro" id="IPR049712">
    <property type="entry name" value="Poly_export"/>
</dbReference>
<dbReference type="PATRIC" id="fig|1294273.3.peg.1346"/>
<dbReference type="InterPro" id="IPR003715">
    <property type="entry name" value="Poly_export_N"/>
</dbReference>
<evidence type="ECO:0000313" key="19">
    <source>
        <dbReference type="Proteomes" id="UP000019593"/>
    </source>
</evidence>
<keyword evidence="14" id="KW-0449">Lipoprotein</keyword>
<evidence type="ECO:0000256" key="15">
    <source>
        <dbReference type="SAM" id="SignalP"/>
    </source>
</evidence>
<evidence type="ECO:0000256" key="6">
    <source>
        <dbReference type="ARBA" id="ARBA00022692"/>
    </source>
</evidence>
<evidence type="ECO:0000259" key="17">
    <source>
        <dbReference type="Pfam" id="PF22461"/>
    </source>
</evidence>
<dbReference type="EMBL" id="CP004372">
    <property type="protein sequence ID" value="AHM03757.1"/>
    <property type="molecule type" value="Genomic_DNA"/>
</dbReference>
<keyword evidence="9" id="KW-0406">Ion transport</keyword>
<evidence type="ECO:0000256" key="1">
    <source>
        <dbReference type="ARBA" id="ARBA00004571"/>
    </source>
</evidence>
<keyword evidence="6" id="KW-0812">Transmembrane</keyword>
<dbReference type="GO" id="GO:0046930">
    <property type="term" value="C:pore complex"/>
    <property type="evidence" value="ECO:0007669"/>
    <property type="project" value="UniProtKB-KW"/>
</dbReference>
<reference evidence="18 19" key="1">
    <citation type="submission" date="2013-03" db="EMBL/GenBank/DDBJ databases">
        <authorList>
            <person name="Fiebig A."/>
            <person name="Goeker M."/>
            <person name="Klenk H.-P.P."/>
        </authorList>
    </citation>
    <scope>NUCLEOTIDE SEQUENCE [LARGE SCALE GENOMIC DNA]</scope>
    <source>
        <strain evidence="19">DSM 19469</strain>
    </source>
</reference>
<dbReference type="GO" id="GO:0015159">
    <property type="term" value="F:polysaccharide transmembrane transporter activity"/>
    <property type="evidence" value="ECO:0007669"/>
    <property type="project" value="InterPro"/>
</dbReference>
<keyword evidence="19" id="KW-1185">Reference proteome</keyword>
<feature type="domain" description="Polysaccharide export protein N-terminal" evidence="16">
    <location>
        <begin position="101"/>
        <end position="187"/>
    </location>
</feature>
<dbReference type="Gene3D" id="3.30.1950.10">
    <property type="entry name" value="wza like domain"/>
    <property type="match status" value="1"/>
</dbReference>
<dbReference type="GO" id="GO:0015288">
    <property type="term" value="F:porin activity"/>
    <property type="evidence" value="ECO:0007669"/>
    <property type="project" value="UniProtKB-KW"/>
</dbReference>
<dbReference type="STRING" id="1294273.roselon_01369"/>
<feature type="domain" description="SLBB" evidence="17">
    <location>
        <begin position="193"/>
        <end position="271"/>
    </location>
</feature>
<keyword evidence="12" id="KW-0564">Palmitate</keyword>
<dbReference type="PANTHER" id="PTHR33619">
    <property type="entry name" value="POLYSACCHARIDE EXPORT PROTEIN GFCE-RELATED"/>
    <property type="match status" value="1"/>
</dbReference>
<comment type="subcellular location">
    <subcellularLocation>
        <location evidence="1">Cell outer membrane</location>
        <topology evidence="1">Multi-pass membrane protein</topology>
    </subcellularLocation>
</comment>
<dbReference type="eggNOG" id="COG1596">
    <property type="taxonomic scope" value="Bacteria"/>
</dbReference>
<evidence type="ECO:0000256" key="11">
    <source>
        <dbReference type="ARBA" id="ARBA00023136"/>
    </source>
</evidence>
<keyword evidence="10" id="KW-0626">Porin</keyword>
<dbReference type="RefSeq" id="WP_025311606.1">
    <property type="nucleotide sequence ID" value="NZ_CP004372.1"/>
</dbReference>
<feature type="signal peptide" evidence="15">
    <location>
        <begin position="1"/>
        <end position="21"/>
    </location>
</feature>
<evidence type="ECO:0000259" key="16">
    <source>
        <dbReference type="Pfam" id="PF02563"/>
    </source>
</evidence>
<name>W8S0S1_9RHOB</name>
<keyword evidence="13" id="KW-0998">Cell outer membrane</keyword>
<gene>
    <name evidence="18" type="ORF">roselon_01369</name>
</gene>
<organism evidence="18 19">
    <name type="scientific">Roseicyclus elongatus DSM 19469</name>
    <dbReference type="NCBI Taxonomy" id="1294273"/>
    <lineage>
        <taxon>Bacteria</taxon>
        <taxon>Pseudomonadati</taxon>
        <taxon>Pseudomonadota</taxon>
        <taxon>Alphaproteobacteria</taxon>
        <taxon>Rhodobacterales</taxon>
        <taxon>Roseobacteraceae</taxon>
        <taxon>Roseicyclus</taxon>
    </lineage>
</organism>
<keyword evidence="8" id="KW-0625">Polysaccharide transport</keyword>
<dbReference type="Pfam" id="PF02563">
    <property type="entry name" value="Poly_export"/>
    <property type="match status" value="1"/>
</dbReference>
<keyword evidence="5" id="KW-0762">Sugar transport</keyword>
<evidence type="ECO:0000256" key="3">
    <source>
        <dbReference type="ARBA" id="ARBA00022448"/>
    </source>
</evidence>
<evidence type="ECO:0000256" key="2">
    <source>
        <dbReference type="ARBA" id="ARBA00009450"/>
    </source>
</evidence>
<comment type="similarity">
    <text evidence="2">Belongs to the BexD/CtrA/VexA family.</text>
</comment>
<dbReference type="AlphaFoldDB" id="W8S0S1"/>
<sequence length="451" mass="48919">MYLKSLVAVAIAFLVSGCGSAYVASDINDVAGVEEIEVVDISAFVVRQANNAPYAPQDLPDAFSLIASGSTPPRAPRLPDQVFDPEARPGATVLRAPPVVNPEPYRIGVGDVLILATPRGQSTVEELAGLVAAQNQRQGYTVQDDGMISVPSIGRIMVGGMTLDAAEDAIFQRLIDARIDPTFSLEIAEFNSQRVSVGGAVGSPGVVPITIQSVTLDEVLAQRGGVNARDADYTVIRIYRDGTLYQIPLNDFYAENSLRRLRMLSGDSVFVDTDYDLDLAQAFFQEQIARANYNRSVRAAAISELQAEISIRRGALQETRSNFQARLDLGAESREHVYIMGEVPNPGRFALPYENVAVLADVLLDAGGVQQSTGNPGQIYVMRAPYEDGTTLRRVTAYRLDGRNAANMVLATRFEMRPGDVVFVAAQPIARWNRFISLALPTLNLGNRLNN</sequence>
<dbReference type="PANTHER" id="PTHR33619:SF3">
    <property type="entry name" value="POLYSACCHARIDE EXPORT PROTEIN GFCE-RELATED"/>
    <property type="match status" value="1"/>
</dbReference>
<evidence type="ECO:0000256" key="4">
    <source>
        <dbReference type="ARBA" id="ARBA00022452"/>
    </source>
</evidence>
<dbReference type="KEGG" id="red:roselon_01369"/>
<dbReference type="InterPro" id="IPR054765">
    <property type="entry name" value="SLBB_dom"/>
</dbReference>
<dbReference type="OrthoDB" id="9808421at2"/>
<evidence type="ECO:0000256" key="9">
    <source>
        <dbReference type="ARBA" id="ARBA00023065"/>
    </source>
</evidence>
<keyword evidence="4" id="KW-1134">Transmembrane beta strand</keyword>